<name>A0ABQ9I0N1_9NEOP</name>
<accession>A0ABQ9I0N1</accession>
<sequence length="233" mass="26638">MGKKAMEIACTKSWIVEMKIQRVSVMFKIETGADEPVMRERLCRKLNLTVMETTRKEFDAGKQVVKVLATAMETMTYGDKQTNSLPLKDAVKKELTKMVEEEVMAPVDTPTEQYAPMDYTELNQNKLHERLQLLSVDKSLIIRGCKKPEHYKRQMQDILEGAPGEVNQADDILIFGSTVEQHNKRVKEVMRRLQKAGVSLNKEKFKFGVTIVNVLCHKISEDEAHQIVGKVEQ</sequence>
<organism evidence="1 2">
    <name type="scientific">Dryococelus australis</name>
    <dbReference type="NCBI Taxonomy" id="614101"/>
    <lineage>
        <taxon>Eukaryota</taxon>
        <taxon>Metazoa</taxon>
        <taxon>Ecdysozoa</taxon>
        <taxon>Arthropoda</taxon>
        <taxon>Hexapoda</taxon>
        <taxon>Insecta</taxon>
        <taxon>Pterygota</taxon>
        <taxon>Neoptera</taxon>
        <taxon>Polyneoptera</taxon>
        <taxon>Phasmatodea</taxon>
        <taxon>Verophasmatodea</taxon>
        <taxon>Anareolatae</taxon>
        <taxon>Phasmatidae</taxon>
        <taxon>Eurycanthinae</taxon>
        <taxon>Dryococelus</taxon>
    </lineage>
</organism>
<dbReference type="EMBL" id="JARBHB010000003">
    <property type="protein sequence ID" value="KAJ8890210.1"/>
    <property type="molecule type" value="Genomic_DNA"/>
</dbReference>
<keyword evidence="2" id="KW-1185">Reference proteome</keyword>
<dbReference type="InterPro" id="IPR050951">
    <property type="entry name" value="Retrovirus_Pol_polyprotein"/>
</dbReference>
<evidence type="ECO:0000313" key="1">
    <source>
        <dbReference type="EMBL" id="KAJ8890210.1"/>
    </source>
</evidence>
<proteinExistence type="predicted"/>
<dbReference type="Proteomes" id="UP001159363">
    <property type="component" value="Chromosome 3"/>
</dbReference>
<dbReference type="PANTHER" id="PTHR37984">
    <property type="entry name" value="PROTEIN CBG26694"/>
    <property type="match status" value="1"/>
</dbReference>
<dbReference type="SUPFAM" id="SSF56672">
    <property type="entry name" value="DNA/RNA polymerases"/>
    <property type="match status" value="1"/>
</dbReference>
<dbReference type="InterPro" id="IPR043502">
    <property type="entry name" value="DNA/RNA_pol_sf"/>
</dbReference>
<dbReference type="PANTHER" id="PTHR37984:SF5">
    <property type="entry name" value="PROTEIN NYNRIN-LIKE"/>
    <property type="match status" value="1"/>
</dbReference>
<comment type="caution">
    <text evidence="1">The sequence shown here is derived from an EMBL/GenBank/DDBJ whole genome shotgun (WGS) entry which is preliminary data.</text>
</comment>
<protein>
    <recommendedName>
        <fullName evidence="3">Reverse transcriptase domain-containing protein</fullName>
    </recommendedName>
</protein>
<reference evidence="1 2" key="1">
    <citation type="submission" date="2023-02" db="EMBL/GenBank/DDBJ databases">
        <title>LHISI_Scaffold_Assembly.</title>
        <authorList>
            <person name="Stuart O.P."/>
            <person name="Cleave R."/>
            <person name="Magrath M.J.L."/>
            <person name="Mikheyev A.S."/>
        </authorList>
    </citation>
    <scope>NUCLEOTIDE SEQUENCE [LARGE SCALE GENOMIC DNA]</scope>
    <source>
        <strain evidence="1">Daus_M_001</strain>
        <tissue evidence="1">Leg muscle</tissue>
    </source>
</reference>
<dbReference type="Gene3D" id="3.30.70.270">
    <property type="match status" value="1"/>
</dbReference>
<gene>
    <name evidence="1" type="ORF">PR048_009718</name>
</gene>
<evidence type="ECO:0008006" key="3">
    <source>
        <dbReference type="Google" id="ProtNLM"/>
    </source>
</evidence>
<evidence type="ECO:0000313" key="2">
    <source>
        <dbReference type="Proteomes" id="UP001159363"/>
    </source>
</evidence>
<dbReference type="InterPro" id="IPR043128">
    <property type="entry name" value="Rev_trsase/Diguanyl_cyclase"/>
</dbReference>